<proteinExistence type="predicted"/>
<accession>A0A7R9PHF5</accession>
<reference evidence="1" key="1">
    <citation type="submission" date="2020-11" db="EMBL/GenBank/DDBJ databases">
        <authorList>
            <person name="Tran Van P."/>
        </authorList>
    </citation>
    <scope>NUCLEOTIDE SEQUENCE</scope>
</reference>
<evidence type="ECO:0000313" key="1">
    <source>
        <dbReference type="EMBL" id="CAD7587094.1"/>
    </source>
</evidence>
<sequence length="369" mass="41196">MENYFGKPTLSTLDRDSNLDLPVIGSLVYCGESSALDHAATEAGAFPLSNEMNTSTIHFTLKLVCLHNGEKRNYFTNQEHPSSGHACKYKVRSRQPPRGTKLVTLYQSSSRQGHGVVMAATRCLVAVLALVATTHGFGLEDTLAVLKLGREVIGDVFEAWGVFKERAPDTKQVEFPLLHMRETEVIKRLTQISQKVDHMGKELQFTVDSTLGAILTQLPSLVRLELHLEDLSRSVIKVDASYRQMTRYVKEGYDNETGEWRLENFTLENLAEHGVSHDPDSVRGLLDRIHVMLAPHGSGLIDRGLLIPLRNSLQLTAACSHRTPSFLSSPTSWTRRATVRLGNIDPIAQMQHANVLMSRASQTFQEFTY</sequence>
<name>A0A7R9PHF5_TIMGE</name>
<organism evidence="1">
    <name type="scientific">Timema genevievae</name>
    <name type="common">Walking stick</name>
    <dbReference type="NCBI Taxonomy" id="629358"/>
    <lineage>
        <taxon>Eukaryota</taxon>
        <taxon>Metazoa</taxon>
        <taxon>Ecdysozoa</taxon>
        <taxon>Arthropoda</taxon>
        <taxon>Hexapoda</taxon>
        <taxon>Insecta</taxon>
        <taxon>Pterygota</taxon>
        <taxon>Neoptera</taxon>
        <taxon>Polyneoptera</taxon>
        <taxon>Phasmatodea</taxon>
        <taxon>Timematodea</taxon>
        <taxon>Timematoidea</taxon>
        <taxon>Timematidae</taxon>
        <taxon>Timema</taxon>
    </lineage>
</organism>
<dbReference type="EMBL" id="OE839400">
    <property type="protein sequence ID" value="CAD7587094.1"/>
    <property type="molecule type" value="Genomic_DNA"/>
</dbReference>
<protein>
    <submittedName>
        <fullName evidence="1">Uncharacterized protein</fullName>
    </submittedName>
</protein>
<dbReference type="AlphaFoldDB" id="A0A7R9PHF5"/>
<gene>
    <name evidence="1" type="ORF">TGEB3V08_LOCUS1320</name>
</gene>